<sequence length="236" mass="26690">MRKTLNFSISIKSKSSPVFLSTGSLFVCGSVSKPVVQKVILELRRHILYVPTTPRYCSLVASRCPTRFPEHEDKCFMRRDSGAAERTGIELRDCGHTIIHDGNINITANILGNHGNITTAPFPRILSYTSALHDCVLFANHSCYDFQFLRHFGTIFMVIVGPSDLCPQYAIRKVQDKREGLELNGLHQLLVYADDVNMLGEKAQMIRENTEILLEASREIALEVNPRKDKVYDYIS</sequence>
<dbReference type="Proteomes" id="UP001148838">
    <property type="component" value="Unassembled WGS sequence"/>
</dbReference>
<organism evidence="1 2">
    <name type="scientific">Periplaneta americana</name>
    <name type="common">American cockroach</name>
    <name type="synonym">Blatta americana</name>
    <dbReference type="NCBI Taxonomy" id="6978"/>
    <lineage>
        <taxon>Eukaryota</taxon>
        <taxon>Metazoa</taxon>
        <taxon>Ecdysozoa</taxon>
        <taxon>Arthropoda</taxon>
        <taxon>Hexapoda</taxon>
        <taxon>Insecta</taxon>
        <taxon>Pterygota</taxon>
        <taxon>Neoptera</taxon>
        <taxon>Polyneoptera</taxon>
        <taxon>Dictyoptera</taxon>
        <taxon>Blattodea</taxon>
        <taxon>Blattoidea</taxon>
        <taxon>Blattidae</taxon>
        <taxon>Blattinae</taxon>
        <taxon>Periplaneta</taxon>
    </lineage>
</organism>
<keyword evidence="2" id="KW-1185">Reference proteome</keyword>
<gene>
    <name evidence="1" type="ORF">ANN_16259</name>
</gene>
<dbReference type="EMBL" id="JAJSOF020000027">
    <property type="protein sequence ID" value="KAJ4433940.1"/>
    <property type="molecule type" value="Genomic_DNA"/>
</dbReference>
<accession>A0ABQ8SJK0</accession>
<protein>
    <recommendedName>
        <fullName evidence="3">Reverse transcriptase domain-containing protein</fullName>
    </recommendedName>
</protein>
<evidence type="ECO:0000313" key="1">
    <source>
        <dbReference type="EMBL" id="KAJ4433940.1"/>
    </source>
</evidence>
<proteinExistence type="predicted"/>
<comment type="caution">
    <text evidence="1">The sequence shown here is derived from an EMBL/GenBank/DDBJ whole genome shotgun (WGS) entry which is preliminary data.</text>
</comment>
<reference evidence="1 2" key="1">
    <citation type="journal article" date="2022" name="Allergy">
        <title>Genome assembly and annotation of Periplaneta americana reveal a comprehensive cockroach allergen profile.</title>
        <authorList>
            <person name="Wang L."/>
            <person name="Xiong Q."/>
            <person name="Saelim N."/>
            <person name="Wang L."/>
            <person name="Nong W."/>
            <person name="Wan A.T."/>
            <person name="Shi M."/>
            <person name="Liu X."/>
            <person name="Cao Q."/>
            <person name="Hui J.H.L."/>
            <person name="Sookrung N."/>
            <person name="Leung T.F."/>
            <person name="Tungtrongchitr A."/>
            <person name="Tsui S.K.W."/>
        </authorList>
    </citation>
    <scope>NUCLEOTIDE SEQUENCE [LARGE SCALE GENOMIC DNA]</scope>
    <source>
        <strain evidence="1">PWHHKU_190912</strain>
    </source>
</reference>
<evidence type="ECO:0000313" key="2">
    <source>
        <dbReference type="Proteomes" id="UP001148838"/>
    </source>
</evidence>
<name>A0ABQ8SJK0_PERAM</name>
<evidence type="ECO:0008006" key="3">
    <source>
        <dbReference type="Google" id="ProtNLM"/>
    </source>
</evidence>